<comment type="caution">
    <text evidence="2">The sequence shown here is derived from an EMBL/GenBank/DDBJ whole genome shotgun (WGS) entry which is preliminary data.</text>
</comment>
<organism evidence="2 3">
    <name type="scientific">Patagioenas fasciata monilis</name>
    <dbReference type="NCBI Taxonomy" id="372326"/>
    <lineage>
        <taxon>Eukaryota</taxon>
        <taxon>Metazoa</taxon>
        <taxon>Chordata</taxon>
        <taxon>Craniata</taxon>
        <taxon>Vertebrata</taxon>
        <taxon>Euteleostomi</taxon>
        <taxon>Archelosauria</taxon>
        <taxon>Archosauria</taxon>
        <taxon>Dinosauria</taxon>
        <taxon>Saurischia</taxon>
        <taxon>Theropoda</taxon>
        <taxon>Coelurosauria</taxon>
        <taxon>Aves</taxon>
        <taxon>Neognathae</taxon>
        <taxon>Neoaves</taxon>
        <taxon>Columbimorphae</taxon>
        <taxon>Columbiformes</taxon>
        <taxon>Columbidae</taxon>
        <taxon>Patagioenas</taxon>
    </lineage>
</organism>
<dbReference type="Proteomes" id="UP000190648">
    <property type="component" value="Unassembled WGS sequence"/>
</dbReference>
<name>A0A1V4KMZ5_PATFA</name>
<evidence type="ECO:0000256" key="1">
    <source>
        <dbReference type="SAM" id="MobiDB-lite"/>
    </source>
</evidence>
<protein>
    <submittedName>
        <fullName evidence="2">Uncharacterized protein</fullName>
    </submittedName>
</protein>
<evidence type="ECO:0000313" key="2">
    <source>
        <dbReference type="EMBL" id="OPJ85799.1"/>
    </source>
</evidence>
<feature type="region of interest" description="Disordered" evidence="1">
    <location>
        <begin position="1"/>
        <end position="20"/>
    </location>
</feature>
<keyword evidence="3" id="KW-1185">Reference proteome</keyword>
<evidence type="ECO:0000313" key="3">
    <source>
        <dbReference type="Proteomes" id="UP000190648"/>
    </source>
</evidence>
<dbReference type="AlphaFoldDB" id="A0A1V4KMZ5"/>
<accession>A0A1V4KMZ5</accession>
<dbReference type="EMBL" id="LSYS01002736">
    <property type="protein sequence ID" value="OPJ85799.1"/>
    <property type="molecule type" value="Genomic_DNA"/>
</dbReference>
<reference evidence="2 3" key="1">
    <citation type="submission" date="2016-02" db="EMBL/GenBank/DDBJ databases">
        <title>Band-tailed pigeon sequencing and assembly.</title>
        <authorList>
            <person name="Soares A.E."/>
            <person name="Novak B.J."/>
            <person name="Rice E.S."/>
            <person name="O'Connell B."/>
            <person name="Chang D."/>
            <person name="Weber S."/>
            <person name="Shapiro B."/>
        </authorList>
    </citation>
    <scope>NUCLEOTIDE SEQUENCE [LARGE SCALE GENOMIC DNA]</scope>
    <source>
        <strain evidence="2">BTP2013</strain>
        <tissue evidence="2">Blood</tissue>
    </source>
</reference>
<feature type="compositionally biased region" description="Low complexity" evidence="1">
    <location>
        <begin position="1"/>
        <end position="13"/>
    </location>
</feature>
<proteinExistence type="predicted"/>
<gene>
    <name evidence="2" type="ORF">AV530_013910</name>
</gene>
<sequence length="101" mass="11157">MSSSRGAGRSSASPGVPPPFSNLLCTDRCSSARLPQADKTSLGTAKKEVMCLTHCSLDTCLYLLPFGFREGTTIAQQHYRTRSDERVERYFMNKDALCTCK</sequence>